<evidence type="ECO:0000256" key="1">
    <source>
        <dbReference type="SAM" id="MobiDB-lite"/>
    </source>
</evidence>
<feature type="region of interest" description="Disordered" evidence="1">
    <location>
        <begin position="164"/>
        <end position="202"/>
    </location>
</feature>
<feature type="region of interest" description="Disordered" evidence="1">
    <location>
        <begin position="1"/>
        <end position="48"/>
    </location>
</feature>
<dbReference type="AlphaFoldDB" id="A0A8T9C8K1"/>
<sequence>MYPHSTSSDHRRSASNRAPSSRTTERSSGTLYSPAPRDRPSQAIQSQLYAHIPQYLSPNPQSVMRPIDNYASSQSNLSLAPIAYTNERVRYSAQVRPHGDHTSSGPVQTQMQPIDNRTPSHTTLPGTPPPPYTPSEIPISAENRLNRMASRQLQIESLPAYEREEQETWAQEQLQSNPGSCIAGRPWTKEQRGYRCSAGGHY</sequence>
<dbReference type="Proteomes" id="UP000469558">
    <property type="component" value="Unassembled WGS sequence"/>
</dbReference>
<dbReference type="EMBL" id="QGMK01000615">
    <property type="protein sequence ID" value="TVY80767.1"/>
    <property type="molecule type" value="Genomic_DNA"/>
</dbReference>
<gene>
    <name evidence="2" type="ORF">LSUE1_G005313</name>
</gene>
<reference evidence="2 3" key="1">
    <citation type="submission" date="2018-05" db="EMBL/GenBank/DDBJ databases">
        <title>Genome sequencing and assembly of the regulated plant pathogen Lachnellula willkommii and related sister species for the development of diagnostic species identification markers.</title>
        <authorList>
            <person name="Giroux E."/>
            <person name="Bilodeau G."/>
        </authorList>
    </citation>
    <scope>NUCLEOTIDE SEQUENCE [LARGE SCALE GENOMIC DNA]</scope>
    <source>
        <strain evidence="2 3">CBS 268.59</strain>
    </source>
</reference>
<feature type="region of interest" description="Disordered" evidence="1">
    <location>
        <begin position="95"/>
        <end position="131"/>
    </location>
</feature>
<keyword evidence="3" id="KW-1185">Reference proteome</keyword>
<proteinExistence type="predicted"/>
<accession>A0A8T9C8K1</accession>
<evidence type="ECO:0000313" key="3">
    <source>
        <dbReference type="Proteomes" id="UP000469558"/>
    </source>
</evidence>
<name>A0A8T9C8K1_9HELO</name>
<evidence type="ECO:0000313" key="2">
    <source>
        <dbReference type="EMBL" id="TVY80767.1"/>
    </source>
</evidence>
<feature type="compositionally biased region" description="Polar residues" evidence="1">
    <location>
        <begin position="102"/>
        <end position="117"/>
    </location>
</feature>
<organism evidence="2 3">
    <name type="scientific">Lachnellula suecica</name>
    <dbReference type="NCBI Taxonomy" id="602035"/>
    <lineage>
        <taxon>Eukaryota</taxon>
        <taxon>Fungi</taxon>
        <taxon>Dikarya</taxon>
        <taxon>Ascomycota</taxon>
        <taxon>Pezizomycotina</taxon>
        <taxon>Leotiomycetes</taxon>
        <taxon>Helotiales</taxon>
        <taxon>Lachnaceae</taxon>
        <taxon>Lachnellula</taxon>
    </lineage>
</organism>
<feature type="compositionally biased region" description="Polar residues" evidence="1">
    <location>
        <begin position="168"/>
        <end position="179"/>
    </location>
</feature>
<protein>
    <submittedName>
        <fullName evidence="2">Uncharacterized protein</fullName>
    </submittedName>
</protein>
<comment type="caution">
    <text evidence="2">The sequence shown here is derived from an EMBL/GenBank/DDBJ whole genome shotgun (WGS) entry which is preliminary data.</text>
</comment>